<dbReference type="Proteomes" id="UP000239649">
    <property type="component" value="Unassembled WGS sequence"/>
</dbReference>
<sequence>MADSGLGEDGFSQEALFRLFSEQSEQQAASGAASASPAAAAAAAAAPSSLPPAERPGKRARLHPQGYWAQQLGESSAAATSAKWPRAWRTPRQHVRPQAAGEAAAAAAGAGAGAGAGTAAFRALPCPRRGSGLEPRALPGDADAPAMAAMQDREDQAHKGSRSTLNGKYDMVDFFLFKLHKWDPERKYVSPSLGTDLGMHRMAPSWPSTRSEAAGIAEVKKLLDFIQGQYKKRVGTREGTVSEALMARILEEERGATGFTTLVKQLQRQAGKKGKQGQHAVPAAAEAVEEGATEGDQPAATDEEAAAEGAASAGGEGEAATAASS</sequence>
<keyword evidence="3" id="KW-1185">Reference proteome</keyword>
<evidence type="ECO:0000313" key="3">
    <source>
        <dbReference type="Proteomes" id="UP000239649"/>
    </source>
</evidence>
<proteinExistence type="predicted"/>
<feature type="region of interest" description="Disordered" evidence="1">
    <location>
        <begin position="270"/>
        <end position="325"/>
    </location>
</feature>
<feature type="compositionally biased region" description="Low complexity" evidence="1">
    <location>
        <begin position="28"/>
        <end position="48"/>
    </location>
</feature>
<reference evidence="2 3" key="1">
    <citation type="journal article" date="2018" name="Plant J.">
        <title>Genome sequences of Chlorella sorokiniana UTEX 1602 and Micractinium conductrix SAG 241.80: implications to maltose excretion by a green alga.</title>
        <authorList>
            <person name="Arriola M.B."/>
            <person name="Velmurugan N."/>
            <person name="Zhang Y."/>
            <person name="Plunkett M.H."/>
            <person name="Hondzo H."/>
            <person name="Barney B.M."/>
        </authorList>
    </citation>
    <scope>NUCLEOTIDE SEQUENCE [LARGE SCALE GENOMIC DNA]</scope>
    <source>
        <strain evidence="2 3">SAG 241.80</strain>
    </source>
</reference>
<evidence type="ECO:0000313" key="2">
    <source>
        <dbReference type="EMBL" id="PSC74247.1"/>
    </source>
</evidence>
<accession>A0A2P6VJK7</accession>
<dbReference type="AlphaFoldDB" id="A0A2P6VJK7"/>
<comment type="caution">
    <text evidence="2">The sequence shown here is derived from an EMBL/GenBank/DDBJ whole genome shotgun (WGS) entry which is preliminary data.</text>
</comment>
<feature type="region of interest" description="Disordered" evidence="1">
    <location>
        <begin position="17"/>
        <end position="102"/>
    </location>
</feature>
<evidence type="ECO:0000256" key="1">
    <source>
        <dbReference type="SAM" id="MobiDB-lite"/>
    </source>
</evidence>
<name>A0A2P6VJK7_9CHLO</name>
<protein>
    <submittedName>
        <fullName evidence="2">Uncharacterized protein</fullName>
    </submittedName>
</protein>
<feature type="compositionally biased region" description="Low complexity" evidence="1">
    <location>
        <begin position="277"/>
        <end position="286"/>
    </location>
</feature>
<gene>
    <name evidence="2" type="ORF">C2E20_2790</name>
</gene>
<dbReference type="EMBL" id="LHPF02000005">
    <property type="protein sequence ID" value="PSC74247.1"/>
    <property type="molecule type" value="Genomic_DNA"/>
</dbReference>
<organism evidence="2 3">
    <name type="scientific">Micractinium conductrix</name>
    <dbReference type="NCBI Taxonomy" id="554055"/>
    <lineage>
        <taxon>Eukaryota</taxon>
        <taxon>Viridiplantae</taxon>
        <taxon>Chlorophyta</taxon>
        <taxon>core chlorophytes</taxon>
        <taxon>Trebouxiophyceae</taxon>
        <taxon>Chlorellales</taxon>
        <taxon>Chlorellaceae</taxon>
        <taxon>Chlorella clade</taxon>
        <taxon>Micractinium</taxon>
    </lineage>
</organism>